<dbReference type="EMBL" id="AAGLCJ010000063">
    <property type="protein sequence ID" value="EBP2351900.1"/>
    <property type="molecule type" value="Genomic_DNA"/>
</dbReference>
<feature type="non-terminal residue" evidence="1">
    <location>
        <position position="1"/>
    </location>
</feature>
<proteinExistence type="predicted"/>
<protein>
    <submittedName>
        <fullName evidence="1">Uncharacterized protein</fullName>
    </submittedName>
</protein>
<dbReference type="AlphaFoldDB" id="A0A5U2X117"/>
<sequence length="65" mass="7810">KIRIRLAYREKDERILSHFQRGVEKYAHEYGLDEEAKKRLEDLDVKVVSTVKEFFSAEVISWEPK</sequence>
<comment type="caution">
    <text evidence="1">The sequence shown here is derived from an EMBL/GenBank/DDBJ whole genome shotgun (WGS) entry which is preliminary data.</text>
</comment>
<accession>A0A5U2X117</accession>
<organism evidence="1">
    <name type="scientific">Salmonella enterica</name>
    <name type="common">Salmonella choleraesuis</name>
    <dbReference type="NCBI Taxonomy" id="28901"/>
    <lineage>
        <taxon>Bacteria</taxon>
        <taxon>Pseudomonadati</taxon>
        <taxon>Pseudomonadota</taxon>
        <taxon>Gammaproteobacteria</taxon>
        <taxon>Enterobacterales</taxon>
        <taxon>Enterobacteriaceae</taxon>
        <taxon>Salmonella</taxon>
    </lineage>
</organism>
<reference evidence="1" key="1">
    <citation type="submission" date="2018-07" db="EMBL/GenBank/DDBJ databases">
        <authorList>
            <consortium name="GenomeTrakr network: Whole genome sequencing for foodborne pathogen traceback"/>
        </authorList>
    </citation>
    <scope>NUCLEOTIDE SEQUENCE</scope>
    <source>
        <strain evidence="1">FLUFL-729</strain>
    </source>
</reference>
<name>A0A5U2X117_SALER</name>
<evidence type="ECO:0000313" key="1">
    <source>
        <dbReference type="EMBL" id="EBP2351900.1"/>
    </source>
</evidence>
<gene>
    <name evidence="1" type="ORF">QW37_22880</name>
</gene>